<keyword evidence="12" id="KW-1185">Reference proteome</keyword>
<keyword evidence="8 11" id="KW-0675">Receptor</keyword>
<feature type="transmembrane region" description="Helical" evidence="10">
    <location>
        <begin position="730"/>
        <end position="749"/>
    </location>
</feature>
<dbReference type="GO" id="GO:0004984">
    <property type="term" value="F:olfactory receptor activity"/>
    <property type="evidence" value="ECO:0007669"/>
    <property type="project" value="InterPro"/>
</dbReference>
<evidence type="ECO:0000313" key="11">
    <source>
        <dbReference type="EMBL" id="KAK9758676.1"/>
    </source>
</evidence>
<keyword evidence="3" id="KW-0716">Sensory transduction</keyword>
<evidence type="ECO:0000313" key="12">
    <source>
        <dbReference type="Proteomes" id="UP001458880"/>
    </source>
</evidence>
<evidence type="ECO:0000256" key="4">
    <source>
        <dbReference type="ARBA" id="ARBA00022692"/>
    </source>
</evidence>
<keyword evidence="4 10" id="KW-0812">Transmembrane</keyword>
<evidence type="ECO:0000256" key="9">
    <source>
        <dbReference type="ARBA" id="ARBA00023224"/>
    </source>
</evidence>
<feature type="transmembrane region" description="Helical" evidence="10">
    <location>
        <begin position="607"/>
        <end position="628"/>
    </location>
</feature>
<evidence type="ECO:0000256" key="10">
    <source>
        <dbReference type="SAM" id="Phobius"/>
    </source>
</evidence>
<sequence>MDELPKIHMINLSLNLFQFVGETSSYTSLKLICFRIINVSVIVLVLWCILLNFFFIEADLYVQTLHSSLLVLHFLLKYLSFINYKHSIGKILNDIATRFWKHQFYDKKISERSEKIFALIEKTQQIMFMLTMLGMVTYFMKPFFVVNQGLLIHSFVPISDATAALVVISQFYCFCTGYPVVIGYDFCYFAVCTHVILQLKLLKQHIKNTINQYDVEIEVEMGKCVRQHQFLFKIYLRMQYVYSMMLLFHYIVTLVTTCILLLELFIRRTIDINTVVSLVTVLIFVAQFALYAFPAEQVAVEFADISEAIYSSTWYARSVTNQRTLLYIMVIAQRIQYLSGAGLVNINVDTFQSLVGETSGHTSLKLICFRVITCGAIVLALWYILLNFFFIEAELYVQTLHSSLLVLHFLIKYISFLKYKCNISEILNDIAYRFWKHQFYDRKISRRTEKIYIIIEKTQVIMLVLAMLGVATYFMKPFFAVNQGLLFHSFVPNSDVTAALLVISQIFCFCTGYPLVLGYDICYFAVCTHVVLQLKLLKQHIKNTINQYGIEIKVEMGKCVRQHQFLFRLYLRMQYVYSVMLLFHYLVTLLTTCILLLELLIRRNIDINAVVSIVTVFIFVAQFALYAFPAEQVAVEFADISEAIYSSTWYARSVTNQKTLLYVMMIAQRIQYFSGAGLVNINVDTFQSLVGETSTQTSLKLICFRVITIGTTVLILWYVLLNFIYVEADLYVQTLHSSLLVLHFLIKYVSFLKYKSDISGILNDIAYRFWKHQFYDKKISRRTEKIYALIEKTQLIMLVLAMLGVSTYFMKPFFAVNRGLLLYSSIPISDWIAALVILSQMYCFCSAYPLVIGYDICYFAVCTHVVLQLKLLKQHIKNTINQYGIEIEVEIGKCIRQHQFLFTMFLRMQYVYSVMLLFHYLVTLLTTCIVLLELFIRRSIDINTVVSIVTVLVFVAQFGLYAFPAEQVAVEFADISEAIYSSTWYARSVTNQRTLLYVMVIAQRIHYFTGAGLVNINVDTFESVFRKSFSFCAIFKNIIEK</sequence>
<evidence type="ECO:0000256" key="5">
    <source>
        <dbReference type="ARBA" id="ARBA00022725"/>
    </source>
</evidence>
<feature type="transmembrane region" description="Helical" evidence="10">
    <location>
        <begin position="60"/>
        <end position="80"/>
    </location>
</feature>
<dbReference type="Pfam" id="PF02949">
    <property type="entry name" value="7tm_6"/>
    <property type="match status" value="3"/>
</dbReference>
<dbReference type="GO" id="GO:0005549">
    <property type="term" value="F:odorant binding"/>
    <property type="evidence" value="ECO:0007669"/>
    <property type="project" value="InterPro"/>
</dbReference>
<feature type="transmembrane region" description="Helical" evidence="10">
    <location>
        <begin position="575"/>
        <end position="601"/>
    </location>
</feature>
<evidence type="ECO:0000256" key="8">
    <source>
        <dbReference type="ARBA" id="ARBA00023170"/>
    </source>
</evidence>
<keyword evidence="7 10" id="KW-0472">Membrane</keyword>
<evidence type="ECO:0000256" key="3">
    <source>
        <dbReference type="ARBA" id="ARBA00022606"/>
    </source>
</evidence>
<feature type="transmembrane region" description="Helical" evidence="10">
    <location>
        <begin position="240"/>
        <end position="262"/>
    </location>
</feature>
<feature type="transmembrane region" description="Helical" evidence="10">
    <location>
        <begin position="795"/>
        <end position="814"/>
    </location>
</feature>
<accession>A0AAW1NK52</accession>
<feature type="transmembrane region" description="Helical" evidence="10">
    <location>
        <begin position="499"/>
        <end position="532"/>
    </location>
</feature>
<feature type="transmembrane region" description="Helical" evidence="10">
    <location>
        <begin position="150"/>
        <end position="174"/>
    </location>
</feature>
<dbReference type="EMBL" id="JASPKY010000003">
    <property type="protein sequence ID" value="KAK9758676.1"/>
    <property type="molecule type" value="Genomic_DNA"/>
</dbReference>
<dbReference type="GO" id="GO:0007165">
    <property type="term" value="P:signal transduction"/>
    <property type="evidence" value="ECO:0007669"/>
    <property type="project" value="UniProtKB-KW"/>
</dbReference>
<feature type="transmembrane region" description="Helical" evidence="10">
    <location>
        <begin position="850"/>
        <end position="869"/>
    </location>
</feature>
<feature type="transmembrane region" description="Helical" evidence="10">
    <location>
        <begin position="702"/>
        <end position="724"/>
    </location>
</feature>
<feature type="transmembrane region" description="Helical" evidence="10">
    <location>
        <begin position="910"/>
        <end position="932"/>
    </location>
</feature>
<evidence type="ECO:0000256" key="6">
    <source>
        <dbReference type="ARBA" id="ARBA00022989"/>
    </source>
</evidence>
<feature type="transmembrane region" description="Helical" evidence="10">
    <location>
        <begin position="395"/>
        <end position="414"/>
    </location>
</feature>
<evidence type="ECO:0000256" key="7">
    <source>
        <dbReference type="ARBA" id="ARBA00023136"/>
    </source>
</evidence>
<keyword evidence="6 10" id="KW-1133">Transmembrane helix</keyword>
<feature type="transmembrane region" description="Helical" evidence="10">
    <location>
        <begin position="944"/>
        <end position="963"/>
    </location>
</feature>
<dbReference type="PANTHER" id="PTHR21137:SF35">
    <property type="entry name" value="ODORANT RECEPTOR 19A-RELATED"/>
    <property type="match status" value="1"/>
</dbReference>
<feature type="transmembrane region" description="Helical" evidence="10">
    <location>
        <begin position="367"/>
        <end position="389"/>
    </location>
</feature>
<proteinExistence type="predicted"/>
<dbReference type="PANTHER" id="PTHR21137">
    <property type="entry name" value="ODORANT RECEPTOR"/>
    <property type="match status" value="1"/>
</dbReference>
<feature type="transmembrane region" description="Helical" evidence="10">
    <location>
        <begin position="32"/>
        <end position="54"/>
    </location>
</feature>
<reference evidence="11 12" key="1">
    <citation type="journal article" date="2024" name="BMC Genomics">
        <title>De novo assembly and annotation of Popillia japonica's genome with initial clues to its potential as an invasive pest.</title>
        <authorList>
            <person name="Cucini C."/>
            <person name="Boschi S."/>
            <person name="Funari R."/>
            <person name="Cardaioli E."/>
            <person name="Iannotti N."/>
            <person name="Marturano G."/>
            <person name="Paoli F."/>
            <person name="Bruttini M."/>
            <person name="Carapelli A."/>
            <person name="Frati F."/>
            <person name="Nardi F."/>
        </authorList>
    </citation>
    <scope>NUCLEOTIDE SEQUENCE [LARGE SCALE GENOMIC DNA]</scope>
    <source>
        <strain evidence="11">DMR45628</strain>
    </source>
</reference>
<gene>
    <name evidence="11" type="ORF">QE152_g489</name>
</gene>
<protein>
    <submittedName>
        <fullName evidence="11">7tm Odorant receptor</fullName>
    </submittedName>
</protein>
<comment type="subcellular location">
    <subcellularLocation>
        <location evidence="1">Cell membrane</location>
        <topology evidence="1">Multi-pass membrane protein</topology>
    </subcellularLocation>
</comment>
<feature type="transmembrane region" description="Helical" evidence="10">
    <location>
        <begin position="126"/>
        <end position="144"/>
    </location>
</feature>
<feature type="transmembrane region" description="Helical" evidence="10">
    <location>
        <begin position="820"/>
        <end position="838"/>
    </location>
</feature>
<evidence type="ECO:0000256" key="1">
    <source>
        <dbReference type="ARBA" id="ARBA00004651"/>
    </source>
</evidence>
<feature type="transmembrane region" description="Helical" evidence="10">
    <location>
        <begin position="460"/>
        <end position="479"/>
    </location>
</feature>
<evidence type="ECO:0000256" key="2">
    <source>
        <dbReference type="ARBA" id="ARBA00022475"/>
    </source>
</evidence>
<dbReference type="Proteomes" id="UP001458880">
    <property type="component" value="Unassembled WGS sequence"/>
</dbReference>
<name>A0AAW1NK52_POPJA</name>
<keyword evidence="2" id="KW-1003">Cell membrane</keyword>
<keyword evidence="9" id="KW-0807">Transducer</keyword>
<comment type="caution">
    <text evidence="11">The sequence shown here is derived from an EMBL/GenBank/DDBJ whole genome shotgun (WGS) entry which is preliminary data.</text>
</comment>
<keyword evidence="5" id="KW-0552">Olfaction</keyword>
<organism evidence="11 12">
    <name type="scientific">Popillia japonica</name>
    <name type="common">Japanese beetle</name>
    <dbReference type="NCBI Taxonomy" id="7064"/>
    <lineage>
        <taxon>Eukaryota</taxon>
        <taxon>Metazoa</taxon>
        <taxon>Ecdysozoa</taxon>
        <taxon>Arthropoda</taxon>
        <taxon>Hexapoda</taxon>
        <taxon>Insecta</taxon>
        <taxon>Pterygota</taxon>
        <taxon>Neoptera</taxon>
        <taxon>Endopterygota</taxon>
        <taxon>Coleoptera</taxon>
        <taxon>Polyphaga</taxon>
        <taxon>Scarabaeiformia</taxon>
        <taxon>Scarabaeidae</taxon>
        <taxon>Rutelinae</taxon>
        <taxon>Popillia</taxon>
    </lineage>
</organism>
<feature type="transmembrane region" description="Helical" evidence="10">
    <location>
        <begin position="274"/>
        <end position="293"/>
    </location>
</feature>
<dbReference type="GO" id="GO:0005886">
    <property type="term" value="C:plasma membrane"/>
    <property type="evidence" value="ECO:0007669"/>
    <property type="project" value="UniProtKB-SubCell"/>
</dbReference>
<dbReference type="AlphaFoldDB" id="A0AAW1NK52"/>
<dbReference type="InterPro" id="IPR004117">
    <property type="entry name" value="7tm6_olfct_rcpt"/>
</dbReference>